<feature type="compositionally biased region" description="Gly residues" evidence="3">
    <location>
        <begin position="1015"/>
        <end position="1026"/>
    </location>
</feature>
<feature type="region of interest" description="Disordered" evidence="3">
    <location>
        <begin position="1861"/>
        <end position="2197"/>
    </location>
</feature>
<feature type="compositionally biased region" description="Low complexity" evidence="3">
    <location>
        <begin position="1934"/>
        <end position="1947"/>
    </location>
</feature>
<dbReference type="CDD" id="cd02257">
    <property type="entry name" value="Peptidase_C19"/>
    <property type="match status" value="1"/>
</dbReference>
<feature type="region of interest" description="Disordered" evidence="3">
    <location>
        <begin position="2602"/>
        <end position="2626"/>
    </location>
</feature>
<feature type="compositionally biased region" description="Low complexity" evidence="3">
    <location>
        <begin position="1555"/>
        <end position="1566"/>
    </location>
</feature>
<evidence type="ECO:0000256" key="1">
    <source>
        <dbReference type="ARBA" id="ARBA00022786"/>
    </source>
</evidence>
<feature type="compositionally biased region" description="Polar residues" evidence="3">
    <location>
        <begin position="1922"/>
        <end position="1933"/>
    </location>
</feature>
<dbReference type="InterPro" id="IPR038765">
    <property type="entry name" value="Papain-like_cys_pep_sf"/>
</dbReference>
<feature type="compositionally biased region" description="Pro residues" evidence="3">
    <location>
        <begin position="1147"/>
        <end position="1164"/>
    </location>
</feature>
<feature type="region of interest" description="Disordered" evidence="3">
    <location>
        <begin position="2475"/>
        <end position="2516"/>
    </location>
</feature>
<feature type="compositionally biased region" description="Polar residues" evidence="3">
    <location>
        <begin position="179"/>
        <end position="189"/>
    </location>
</feature>
<dbReference type="SUPFAM" id="SSF54001">
    <property type="entry name" value="Cysteine proteinases"/>
    <property type="match status" value="1"/>
</dbReference>
<feature type="region of interest" description="Disordered" evidence="3">
    <location>
        <begin position="1349"/>
        <end position="1408"/>
    </location>
</feature>
<evidence type="ECO:0000313" key="5">
    <source>
        <dbReference type="EMBL" id="GFR52505.1"/>
    </source>
</evidence>
<feature type="compositionally biased region" description="Pro residues" evidence="3">
    <location>
        <begin position="1261"/>
        <end position="1286"/>
    </location>
</feature>
<feature type="compositionally biased region" description="Pro residues" evidence="3">
    <location>
        <begin position="1792"/>
        <end position="1815"/>
    </location>
</feature>
<keyword evidence="2" id="KW-0378">Hydrolase</keyword>
<feature type="compositionally biased region" description="Low complexity" evidence="3">
    <location>
        <begin position="1635"/>
        <end position="1650"/>
    </location>
</feature>
<dbReference type="EMBL" id="BMAR01000065">
    <property type="protein sequence ID" value="GFR52505.1"/>
    <property type="molecule type" value="Genomic_DNA"/>
</dbReference>
<feature type="compositionally biased region" description="Basic and acidic residues" evidence="3">
    <location>
        <begin position="964"/>
        <end position="985"/>
    </location>
</feature>
<feature type="region of interest" description="Disordered" evidence="3">
    <location>
        <begin position="1143"/>
        <end position="1300"/>
    </location>
</feature>
<feature type="compositionally biased region" description="Gly residues" evidence="3">
    <location>
        <begin position="2116"/>
        <end position="2125"/>
    </location>
</feature>
<feature type="compositionally biased region" description="Low complexity" evidence="3">
    <location>
        <begin position="1910"/>
        <end position="1921"/>
    </location>
</feature>
<dbReference type="GO" id="GO:0016579">
    <property type="term" value="P:protein deubiquitination"/>
    <property type="evidence" value="ECO:0007669"/>
    <property type="project" value="InterPro"/>
</dbReference>
<feature type="compositionally biased region" description="Polar residues" evidence="3">
    <location>
        <begin position="2127"/>
        <end position="2137"/>
    </location>
</feature>
<feature type="region of interest" description="Disordered" evidence="3">
    <location>
        <begin position="1763"/>
        <end position="1830"/>
    </location>
</feature>
<dbReference type="InterPro" id="IPR028889">
    <property type="entry name" value="USP"/>
</dbReference>
<feature type="compositionally biased region" description="Low complexity" evidence="3">
    <location>
        <begin position="1891"/>
        <end position="1901"/>
    </location>
</feature>
<feature type="compositionally biased region" description="Low complexity" evidence="3">
    <location>
        <begin position="1074"/>
        <end position="1092"/>
    </location>
</feature>
<dbReference type="InterPro" id="IPR001394">
    <property type="entry name" value="Peptidase_C19_UCH"/>
</dbReference>
<feature type="compositionally biased region" description="Low complexity" evidence="3">
    <location>
        <begin position="1997"/>
        <end position="2013"/>
    </location>
</feature>
<feature type="compositionally biased region" description="Low complexity" evidence="3">
    <location>
        <begin position="1044"/>
        <end position="1058"/>
    </location>
</feature>
<feature type="compositionally biased region" description="Pro residues" evidence="3">
    <location>
        <begin position="1349"/>
        <end position="1401"/>
    </location>
</feature>
<feature type="region of interest" description="Disordered" evidence="3">
    <location>
        <begin position="1420"/>
        <end position="1444"/>
    </location>
</feature>
<dbReference type="PROSITE" id="PS50235">
    <property type="entry name" value="USP_3"/>
    <property type="match status" value="1"/>
</dbReference>
<feature type="compositionally biased region" description="Low complexity" evidence="3">
    <location>
        <begin position="1577"/>
        <end position="1612"/>
    </location>
</feature>
<feature type="region of interest" description="Disordered" evidence="3">
    <location>
        <begin position="2210"/>
        <end position="2229"/>
    </location>
</feature>
<feature type="compositionally biased region" description="Basic and acidic residues" evidence="3">
    <location>
        <begin position="2486"/>
        <end position="2502"/>
    </location>
</feature>
<feature type="compositionally biased region" description="Pro residues" evidence="3">
    <location>
        <begin position="1713"/>
        <end position="1725"/>
    </location>
</feature>
<feature type="compositionally biased region" description="Basic and acidic residues" evidence="3">
    <location>
        <begin position="779"/>
        <end position="813"/>
    </location>
</feature>
<feature type="compositionally biased region" description="Gly residues" evidence="3">
    <location>
        <begin position="1673"/>
        <end position="1684"/>
    </location>
</feature>
<feature type="compositionally biased region" description="Low complexity" evidence="3">
    <location>
        <begin position="1420"/>
        <end position="1431"/>
    </location>
</feature>
<feature type="compositionally biased region" description="Low complexity" evidence="3">
    <location>
        <begin position="1102"/>
        <end position="1125"/>
    </location>
</feature>
<dbReference type="Pfam" id="PF00443">
    <property type="entry name" value="UCH"/>
    <property type="match status" value="1"/>
</dbReference>
<feature type="compositionally biased region" description="Polar residues" evidence="3">
    <location>
        <begin position="2053"/>
        <end position="2062"/>
    </location>
</feature>
<feature type="region of interest" description="Disordered" evidence="3">
    <location>
        <begin position="1513"/>
        <end position="1725"/>
    </location>
</feature>
<feature type="compositionally biased region" description="Basic residues" evidence="3">
    <location>
        <begin position="1"/>
        <end position="13"/>
    </location>
</feature>
<feature type="domain" description="USP" evidence="4">
    <location>
        <begin position="2242"/>
        <end position="2783"/>
    </location>
</feature>
<proteinExistence type="predicted"/>
<name>A0AAD3HTY4_9CHLO</name>
<feature type="compositionally biased region" description="Polar residues" evidence="3">
    <location>
        <begin position="22"/>
        <end position="31"/>
    </location>
</feature>
<feature type="compositionally biased region" description="Low complexity" evidence="3">
    <location>
        <begin position="1513"/>
        <end position="1531"/>
    </location>
</feature>
<feature type="compositionally biased region" description="Pro residues" evidence="3">
    <location>
        <begin position="1059"/>
        <end position="1073"/>
    </location>
</feature>
<sequence>MVNKKGKGAKAKGSKPPIKKPQQVTVKDLTQQSPQERVALVRPLWETLQLDERAKLLSIDLEGVRARAKQLAEAARQQAVADAPEGEPLDPALLELEPSIEDVLEEGIRRLKEKGTWKLWQWPADNTSVYDAESFRQHITEKHIREELRRFLPREEGRSTEKPAEAAFRQRMLDLLSKVQQSNSSNSLRPTVAASGDESSRAYRRRGESGSHLRDANIELLAVMLEALAKENDHLYHSLLTPITTYVMEILPEGHRETTKLELSFEDLENLLADDVSRIVEWLTEKVDALSTKLKPEHKDDDEEEEENMGDVDLWALTEDGSCVTVNAKWLQHLQQERVLGEDGHPRRAKPGEDAGRNGLVLEWVYGSIVSTAEKARDGAKRCLGMQPPTAADAHLTLLRALDEHLSWETRAKQCKDFLSEMLKSRLEVAELAKQGYDLRPQPKRDLPGMGDGASMPLLLEDGGAGGAAAGGESKPLTDEVILFMLRREALLTRAKLHFLIFEHLMQEKELRILKQALRQGEPEFERLKRELDEVKHQPRGMEGAYRSAAEMERHRHQLEVQTAFREQGARLQATYDKKQKAEYEMAKRETEIKQLQGWKGTVDNLVDKFQELINTRNERLMAANGGADGTAPKEGHEAETDLEAASGALTPQQYIQLTKMRNHFNKDVRKQLYGDADDRAFFDNLKTALKAIERRLEDSSVALQHLEMQLINVACDDPGAIIGAQLALPLLQERLDQRGLQYAAERAKLAEDEVLRMELLAAEREAAEKERKKAAKAKKNEKAKSEKERQAAERQAKEQAERAARQEAERERVIRDEEERRKRLEAVEAMRKAEEVAMEQRRKELLSDENGYWRQRMILEERMAGMGMGVSASSGSRDGVGAASSPEPSEEPEAPGPSQEDARRTADDDEGFVTESRRRRHKDTRDQDEEVSGSSSSAAGAAAAGASGGGGGSGSLRSNLRSGSRDRVGPAREGLPPRERGEHNHRGREPRRQGNQAPVPAAARRSGSREAGSGRQGGPQGGPGAQHGSRTVTPTPLPPTAPPAAAQQPTPAQAPAAVPAPAPEGAPLPAPAEPKAAAAAASAQTSDQPAAPASPAPAPAPAQQQPAAASASPAPGLRRPSPAAVPEEAILFGDIAVIPTAAAPAAPSPPPARPTTIPIPVPVLPAAAAPDSQQPAAAPAQAVPSAVPQQPQPTAKPEPTGPPPPPPSTGAPAPAAQQQQQPLPGPPGGHPAPPKGPQPSQPQAHVPAVAPGQPVHHMGPMPPMPPMVPGPPPPPAMMPPMPAGGPRPQGAPSASPQPPFLHVNGPMPVPMPAPGGPMPPMGPVLAKQMPGPPPGTILVPIPGPPGARPHMPGPGMPPGPPQPGMQGPPPPQPMMQVAPPPQQQPGPMGRPPGPMGPPQGPMHGMPAPGPQGGMVAVPHPQGPGHPQHGHPAGGAPRGAPGAPGQHMMVQPMQFPGPMHGGAMAMPHGQPPSGPMGHVPPQAMYVFPPGGPALVQPGPGGPMPGHPHMLHVLPGGMAMPMGGPPQMSMQQPPQPQQPPQQSVQGSQPPPPPKSPSSSSGGAKPSSTLNANARSFVPSGKPAAPSSSAASVAQPSQPQQQPAGMPSQQQGPRPQYPRPGATSEGVVQVLPPPSQQPHLQSHQPQPYRPSGPYGGPGPAGGPYGNRRDRREGPRGGSGPRDGPAGGMARKGLPVGPGSQHGAVPQPVDMSAGQPMPPPAHGAPHPLPMMGAPLMVMMGPGGPIPVPPPPSMPHDPGMEAVDGAVERQPRDAPDGTAEDPGRASAEQPGVQPSHAPPQVPGPAPPPHHVAPPPPPGMAAPGHGPPRMMLVLQPGMPGPVQVPAPIPMMPGPMMPMHLPLVMQPVAGPPAPGPSDGPMQKNGSAAESVRAPRQAQSSASAASSEADGKGASDGGDSAATASATAPNTVTNDGQSSSQEAQAATPAKPAQPSIAETLAAPPVQEGTTQPTASQPTVEVVARDASQQPSPSGGAEPRRQQQQRRGSGSGSSSAAAPAAAAPPPGRGAGGAAAPTAPAATAAAPSWSAVAARREGGSMATCSTSSSGNGQNGADAFPSLVGSTVPTSSSSDAGQHPHPPAAASSWKAKLQQNAASSQQQGLATGGSGGGNRSPGATANGNSPNVLRGASPRGTLHGGVQLASSLSDSAMAHSGTGAGTGSPLLLRPAGNRPSGPALLTGPPSQLVGSLSLSPAAAANSSAAGGGGGGSSGVVYHPGTSGESQRLQLVRGLQNLGGQHNCFLNVTIQSLWHLRSFRDAVLRMDVEGIAARGAVAADVAVLRALVGVFRAMAAPLVASGGASSTAPSAPSWVVSPLPLREALSLLETGQSAVRLDLSEMHDAFEVLLVLLTCMHRAEAGSCASQGQDPQLPRRVRVRDIAAGRAGGGAKAATAWGAAAPANTAMANGFHHAAPSTATPSGYAAAVSGGAASQQARGKVDSAVPSTAAHSLFGLDVQVPCTAEEEDASGNCSGGGKERQHQPQQRGRRESGCDEPSTASSHAAAAAHAPLHLPYSAVARSGGSYSSGSRGAAADESATSTTAAVAEVEVYTKYFHLVHAQALRKAFAALDGSVSGAYFEDVLCAAEAAGSPASTASLSNGSGGGASRRSGSAAGTPTAASLAHAHGWTPGATAAAHPLATLLRFPAVFTLALVWESPQAPLDALRGTLEALGPRVDLALLFRCGSGSGAATGAGVMGPGGAAAAAPASASCELRSVICYFGHHYLVFALSEELGLWLMIDDANIQLVGHWSDVVKAMVAKRLQPSLLFYETERLQAPAH</sequence>
<keyword evidence="6" id="KW-1185">Reference proteome</keyword>
<feature type="region of interest" description="Disordered" evidence="3">
    <location>
        <begin position="179"/>
        <end position="208"/>
    </location>
</feature>
<feature type="compositionally biased region" description="Gly residues" evidence="3">
    <location>
        <begin position="1651"/>
        <end position="1662"/>
    </location>
</feature>
<feature type="compositionally biased region" description="Pro residues" evidence="3">
    <location>
        <begin position="1224"/>
        <end position="1241"/>
    </location>
</feature>
<feature type="compositionally biased region" description="Low complexity" evidence="3">
    <location>
        <begin position="2617"/>
        <end position="2626"/>
    </location>
</feature>
<organism evidence="5 6">
    <name type="scientific">Astrephomene gubernaculifera</name>
    <dbReference type="NCBI Taxonomy" id="47775"/>
    <lineage>
        <taxon>Eukaryota</taxon>
        <taxon>Viridiplantae</taxon>
        <taxon>Chlorophyta</taxon>
        <taxon>core chlorophytes</taxon>
        <taxon>Chlorophyceae</taxon>
        <taxon>CS clade</taxon>
        <taxon>Chlamydomonadales</taxon>
        <taxon>Astrephomenaceae</taxon>
        <taxon>Astrephomene</taxon>
    </lineage>
</organism>
<evidence type="ECO:0000313" key="6">
    <source>
        <dbReference type="Proteomes" id="UP001054857"/>
    </source>
</evidence>
<accession>A0AAD3HTY4</accession>
<feature type="compositionally biased region" description="Polar residues" evidence="3">
    <location>
        <begin position="2074"/>
        <end position="2086"/>
    </location>
</feature>
<feature type="compositionally biased region" description="Pro residues" evidence="3">
    <location>
        <begin position="1191"/>
        <end position="1210"/>
    </location>
</feature>
<evidence type="ECO:0000256" key="2">
    <source>
        <dbReference type="ARBA" id="ARBA00022801"/>
    </source>
</evidence>
<feature type="compositionally biased region" description="Polar residues" evidence="3">
    <location>
        <begin position="1960"/>
        <end position="1971"/>
    </location>
</feature>
<dbReference type="PANTHER" id="PTHR22975:SF9">
    <property type="entry name" value="ECHINUS SPLICE FORM 3"/>
    <property type="match status" value="1"/>
</dbReference>
<protein>
    <recommendedName>
        <fullName evidence="4">USP domain-containing protein</fullName>
    </recommendedName>
</protein>
<feature type="compositionally biased region" description="Low complexity" evidence="3">
    <location>
        <begin position="1211"/>
        <end position="1223"/>
    </location>
</feature>
<feature type="compositionally biased region" description="Low complexity" evidence="3">
    <location>
        <begin position="1165"/>
        <end position="1190"/>
    </location>
</feature>
<feature type="compositionally biased region" description="Low complexity" evidence="3">
    <location>
        <begin position="2025"/>
        <end position="2044"/>
    </location>
</feature>
<dbReference type="Gene3D" id="3.90.70.10">
    <property type="entry name" value="Cysteine proteinases"/>
    <property type="match status" value="1"/>
</dbReference>
<feature type="region of interest" description="Disordered" evidence="3">
    <location>
        <begin position="869"/>
        <end position="1126"/>
    </location>
</feature>
<feature type="compositionally biased region" description="Low complexity" evidence="3">
    <location>
        <begin position="933"/>
        <end position="946"/>
    </location>
</feature>
<feature type="region of interest" description="Disordered" evidence="3">
    <location>
        <begin position="1"/>
        <end position="31"/>
    </location>
</feature>
<feature type="compositionally biased region" description="Pro residues" evidence="3">
    <location>
        <begin position="1740"/>
        <end position="1751"/>
    </location>
</feature>
<feature type="compositionally biased region" description="Low complexity" evidence="3">
    <location>
        <begin position="870"/>
        <end position="888"/>
    </location>
</feature>
<dbReference type="Proteomes" id="UP001054857">
    <property type="component" value="Unassembled WGS sequence"/>
</dbReference>
<evidence type="ECO:0000259" key="4">
    <source>
        <dbReference type="PROSITE" id="PS50235"/>
    </source>
</evidence>
<gene>
    <name evidence="5" type="ORF">Agub_g15080</name>
</gene>
<comment type="caution">
    <text evidence="5">The sequence shown here is derived from an EMBL/GenBank/DDBJ whole genome shotgun (WGS) entry which is preliminary data.</text>
</comment>
<feature type="region of interest" description="Disordered" evidence="3">
    <location>
        <begin position="771"/>
        <end position="813"/>
    </location>
</feature>
<evidence type="ECO:0000256" key="3">
    <source>
        <dbReference type="SAM" id="MobiDB-lite"/>
    </source>
</evidence>
<feature type="region of interest" description="Disordered" evidence="3">
    <location>
        <begin position="1739"/>
        <end position="1758"/>
    </location>
</feature>
<keyword evidence="1" id="KW-0833">Ubl conjugation pathway</keyword>
<feature type="compositionally biased region" description="Basic and acidic residues" evidence="3">
    <location>
        <begin position="198"/>
        <end position="208"/>
    </location>
</feature>
<dbReference type="PANTHER" id="PTHR22975">
    <property type="entry name" value="UBIQUITIN SPECIFIC PROTEINASE"/>
    <property type="match status" value="1"/>
</dbReference>
<dbReference type="GO" id="GO:0004843">
    <property type="term" value="F:cysteine-type deubiquitinase activity"/>
    <property type="evidence" value="ECO:0007669"/>
    <property type="project" value="InterPro"/>
</dbReference>
<dbReference type="CDD" id="cd22249">
    <property type="entry name" value="UDM1_RNF168_RNF169-like"/>
    <property type="match status" value="1"/>
</dbReference>
<reference evidence="5 6" key="1">
    <citation type="journal article" date="2021" name="Sci. Rep.">
        <title>Genome sequencing of the multicellular alga Astrephomene provides insights into convergent evolution of germ-soma differentiation.</title>
        <authorList>
            <person name="Yamashita S."/>
            <person name="Yamamoto K."/>
            <person name="Matsuzaki R."/>
            <person name="Suzuki S."/>
            <person name="Yamaguchi H."/>
            <person name="Hirooka S."/>
            <person name="Minakuchi Y."/>
            <person name="Miyagishima S."/>
            <person name="Kawachi M."/>
            <person name="Toyoda A."/>
            <person name="Nozaki H."/>
        </authorList>
    </citation>
    <scope>NUCLEOTIDE SEQUENCE [LARGE SCALE GENOMIC DNA]</scope>
    <source>
        <strain evidence="5 6">NIES-4017</strain>
    </source>
</reference>
<feature type="compositionally biased region" description="Low complexity" evidence="3">
    <location>
        <begin position="1002"/>
        <end position="1014"/>
    </location>
</feature>
<dbReference type="InterPro" id="IPR052398">
    <property type="entry name" value="Ubiquitin_hydrolase_53/54"/>
</dbReference>